<evidence type="ECO:0000256" key="1">
    <source>
        <dbReference type="ARBA" id="ARBA00010641"/>
    </source>
</evidence>
<dbReference type="RefSeq" id="WP_369329735.1">
    <property type="nucleotide sequence ID" value="NZ_JAULBC010000003.1"/>
</dbReference>
<reference evidence="7 8" key="1">
    <citation type="submission" date="2023-07" db="EMBL/GenBank/DDBJ databases">
        <authorList>
            <person name="Lian W.-H."/>
        </authorList>
    </citation>
    <scope>NUCLEOTIDE SEQUENCE [LARGE SCALE GENOMIC DNA]</scope>
    <source>
        <strain evidence="7 8">SYSU DXS3180</strain>
    </source>
</reference>
<evidence type="ECO:0000256" key="2">
    <source>
        <dbReference type="ARBA" id="ARBA00023015"/>
    </source>
</evidence>
<evidence type="ECO:0000256" key="4">
    <source>
        <dbReference type="ARBA" id="ARBA00023163"/>
    </source>
</evidence>
<accession>A0ABV3ZEM3</accession>
<dbReference type="Proteomes" id="UP001560573">
    <property type="component" value="Unassembled WGS sequence"/>
</dbReference>
<dbReference type="SUPFAM" id="SSF88659">
    <property type="entry name" value="Sigma3 and sigma4 domains of RNA polymerase sigma factors"/>
    <property type="match status" value="1"/>
</dbReference>
<dbReference type="PANTHER" id="PTHR43133:SF46">
    <property type="entry name" value="RNA POLYMERASE SIGMA-70 FACTOR ECF SUBFAMILY"/>
    <property type="match status" value="1"/>
</dbReference>
<evidence type="ECO:0000259" key="6">
    <source>
        <dbReference type="Pfam" id="PF08281"/>
    </source>
</evidence>
<dbReference type="InterPro" id="IPR013324">
    <property type="entry name" value="RNA_pol_sigma_r3/r4-like"/>
</dbReference>
<dbReference type="Gene3D" id="1.10.1740.10">
    <property type="match status" value="1"/>
</dbReference>
<protein>
    <submittedName>
        <fullName evidence="7">Sigma-70 family RNA polymerase sigma factor</fullName>
    </submittedName>
</protein>
<keyword evidence="5" id="KW-1133">Transmembrane helix</keyword>
<feature type="domain" description="RNA polymerase sigma factor 70 region 4 type 2" evidence="6">
    <location>
        <begin position="123"/>
        <end position="172"/>
    </location>
</feature>
<evidence type="ECO:0000256" key="5">
    <source>
        <dbReference type="SAM" id="Phobius"/>
    </source>
</evidence>
<dbReference type="InterPro" id="IPR013325">
    <property type="entry name" value="RNA_pol_sigma_r2"/>
</dbReference>
<dbReference type="InterPro" id="IPR036388">
    <property type="entry name" value="WH-like_DNA-bd_sf"/>
</dbReference>
<dbReference type="Gene3D" id="1.10.10.10">
    <property type="entry name" value="Winged helix-like DNA-binding domain superfamily/Winged helix DNA-binding domain"/>
    <property type="match status" value="1"/>
</dbReference>
<dbReference type="InterPro" id="IPR039425">
    <property type="entry name" value="RNA_pol_sigma-70-like"/>
</dbReference>
<keyword evidence="5" id="KW-0812">Transmembrane</keyword>
<dbReference type="Pfam" id="PF08281">
    <property type="entry name" value="Sigma70_r4_2"/>
    <property type="match status" value="1"/>
</dbReference>
<keyword evidence="3" id="KW-0731">Sigma factor</keyword>
<organism evidence="7 8">
    <name type="scientific">Danxiaibacter flavus</name>
    <dbReference type="NCBI Taxonomy" id="3049108"/>
    <lineage>
        <taxon>Bacteria</taxon>
        <taxon>Pseudomonadati</taxon>
        <taxon>Bacteroidota</taxon>
        <taxon>Chitinophagia</taxon>
        <taxon>Chitinophagales</taxon>
        <taxon>Chitinophagaceae</taxon>
        <taxon>Danxiaibacter</taxon>
    </lineage>
</organism>
<keyword evidence="5" id="KW-0472">Membrane</keyword>
<dbReference type="PANTHER" id="PTHR43133">
    <property type="entry name" value="RNA POLYMERASE ECF-TYPE SIGMA FACTO"/>
    <property type="match status" value="1"/>
</dbReference>
<dbReference type="InterPro" id="IPR013249">
    <property type="entry name" value="RNA_pol_sigma70_r4_t2"/>
</dbReference>
<keyword evidence="4" id="KW-0804">Transcription</keyword>
<keyword evidence="2" id="KW-0805">Transcription regulation</keyword>
<evidence type="ECO:0000256" key="3">
    <source>
        <dbReference type="ARBA" id="ARBA00023082"/>
    </source>
</evidence>
<dbReference type="NCBIfam" id="TIGR02937">
    <property type="entry name" value="sigma70-ECF"/>
    <property type="match status" value="1"/>
</dbReference>
<feature type="transmembrane region" description="Helical" evidence="5">
    <location>
        <begin position="175"/>
        <end position="197"/>
    </location>
</feature>
<gene>
    <name evidence="7" type="ORF">QTN47_12510</name>
</gene>
<dbReference type="EMBL" id="JAULBC010000003">
    <property type="protein sequence ID" value="MEX6688327.1"/>
    <property type="molecule type" value="Genomic_DNA"/>
</dbReference>
<keyword evidence="8" id="KW-1185">Reference proteome</keyword>
<evidence type="ECO:0000313" key="7">
    <source>
        <dbReference type="EMBL" id="MEX6688327.1"/>
    </source>
</evidence>
<dbReference type="SUPFAM" id="SSF88946">
    <property type="entry name" value="Sigma2 domain of RNA polymerase sigma factors"/>
    <property type="match status" value="1"/>
</dbReference>
<name>A0ABV3ZEM3_9BACT</name>
<sequence>MKPEIPNDEIILQQLKEGDESALEMVYDKYWKKLFHLALQKVKDKLVAEEIVQTVLIDVWEKRNSVEINDLAKYLFSAIKYQVLSYYKTVLLHEKHHKIIASQTSVQQPPQIPVSLEELHGIINNVINSLPPKTREVFLLSREKKLSNKTISARLEISEKSVEYHITRSLRAFRMCLKGFMGLLLTVAIVVSCQLSAVSCQP</sequence>
<comment type="similarity">
    <text evidence="1">Belongs to the sigma-70 factor family. ECF subfamily.</text>
</comment>
<proteinExistence type="inferred from homology"/>
<evidence type="ECO:0000313" key="8">
    <source>
        <dbReference type="Proteomes" id="UP001560573"/>
    </source>
</evidence>
<comment type="caution">
    <text evidence="7">The sequence shown here is derived from an EMBL/GenBank/DDBJ whole genome shotgun (WGS) entry which is preliminary data.</text>
</comment>
<dbReference type="InterPro" id="IPR014284">
    <property type="entry name" value="RNA_pol_sigma-70_dom"/>
</dbReference>